<keyword evidence="4" id="KW-1185">Reference proteome</keyword>
<sequence length="758" mass="84364">MTARTLPHRPLLLRSAIAVALLTPALALAQEDEFTLDEPTTSPPDAEQLAELTQIRNTLEFGLGYISDDAVRFGRRRGFDEQGGYGVLRLEYLRRGPHDGASADYVRVRADDLGLRSREARVEFGRQGDYRVRIDYDQMPTRRGTVKTPFTGIGGNTLTLPAGWVAGANTAAMTRLLPNLGEIELEVERRRVGLGLAKLLPGRWELTAGIRHEERDGLKSLGGVIGNSGGNPRAALLPEPIDHRTREFDAAARYAGRKTQFELRYHLSGFDNANTALTWQNPFAQIAGWAPGVGYPGGQGRAALPPDNRFHQASALGGWNVSARTRVTADIALGRMTQNDPFLPYTVNPVLAASIVQPLPRASLDGRIDTTVANLRISSRPHPRLHWAASYRYDDRDNRTPRDEYVYIGGDSQNQDASATSSRRRFNEPASFREQRLRVEAGWRIDGRTRLSGAIERRQTNRTYSVRERADEDLFSLSLQRGFGERVDASLTLSRADRSGSTYHGSEPFLSGYAPAYTATVPGQWDNPPGLRRWYLADRERERAQLRVNFTPTPRWTFGLDGSWADEDYTRSELGLTAARARALTLDAAFVPAEALSFHGFYSRETFDFDQTGASIRTATRLADAVDPARRWRARHRDEVDSAGLGVAFKPRPARYQLGADLLYARSDNAIDLTAGSALNVAALPPNTTRLDSLSLHGGLRLQGDWSVRLRYWYERYRSTDWALDGVAANQLANVILLAEDSPDYRAHVVAVSLVYRF</sequence>
<gene>
    <name evidence="3" type="ORF">HNQ58_000677</name>
</gene>
<keyword evidence="2" id="KW-0732">Signal</keyword>
<dbReference type="InterPro" id="IPR020016">
    <property type="entry name" value="Decahaem-assoc_OM_MtrB/PioB"/>
</dbReference>
<dbReference type="AlphaFoldDB" id="A0A7W7XYK0"/>
<feature type="chain" id="PRO_5031212425" evidence="2">
    <location>
        <begin position="30"/>
        <end position="758"/>
    </location>
</feature>
<feature type="compositionally biased region" description="Polar residues" evidence="1">
    <location>
        <begin position="411"/>
        <end position="421"/>
    </location>
</feature>
<reference evidence="3 4" key="1">
    <citation type="submission" date="2020-08" db="EMBL/GenBank/DDBJ databases">
        <title>Genomic Encyclopedia of Type Strains, Phase IV (KMG-IV): sequencing the most valuable type-strain genomes for metagenomic binning, comparative biology and taxonomic classification.</title>
        <authorList>
            <person name="Goeker M."/>
        </authorList>
    </citation>
    <scope>NUCLEOTIDE SEQUENCE [LARGE SCALE GENOMIC DNA]</scope>
    <source>
        <strain evidence="3 4">DSM 25897</strain>
    </source>
</reference>
<dbReference type="NCBIfam" id="TIGR03509">
    <property type="entry name" value="OMP_MtrB_PioB"/>
    <property type="match status" value="1"/>
</dbReference>
<dbReference type="EMBL" id="JACHHX010000003">
    <property type="protein sequence ID" value="MBB5014801.1"/>
    <property type="molecule type" value="Genomic_DNA"/>
</dbReference>
<organism evidence="3 4">
    <name type="scientific">Rehaibacterium terrae</name>
    <dbReference type="NCBI Taxonomy" id="1341696"/>
    <lineage>
        <taxon>Bacteria</taxon>
        <taxon>Pseudomonadati</taxon>
        <taxon>Pseudomonadota</taxon>
        <taxon>Gammaproteobacteria</taxon>
        <taxon>Lysobacterales</taxon>
        <taxon>Lysobacteraceae</taxon>
        <taxon>Rehaibacterium</taxon>
    </lineage>
</organism>
<protein>
    <submittedName>
        <fullName evidence="3">MtrB/PioB family decaheme-associated outer membrane protein</fullName>
    </submittedName>
</protein>
<evidence type="ECO:0000256" key="1">
    <source>
        <dbReference type="SAM" id="MobiDB-lite"/>
    </source>
</evidence>
<feature type="region of interest" description="Disordered" evidence="1">
    <location>
        <begin position="407"/>
        <end position="429"/>
    </location>
</feature>
<feature type="signal peptide" evidence="2">
    <location>
        <begin position="1"/>
        <end position="29"/>
    </location>
</feature>
<name>A0A7W7XYK0_9GAMM</name>
<dbReference type="Proteomes" id="UP000519004">
    <property type="component" value="Unassembled WGS sequence"/>
</dbReference>
<dbReference type="RefSeq" id="WP_183947371.1">
    <property type="nucleotide sequence ID" value="NZ_JACHHX010000003.1"/>
</dbReference>
<dbReference type="SUPFAM" id="SSF56935">
    <property type="entry name" value="Porins"/>
    <property type="match status" value="2"/>
</dbReference>
<accession>A0A7W7XYK0</accession>
<evidence type="ECO:0000313" key="3">
    <source>
        <dbReference type="EMBL" id="MBB5014801.1"/>
    </source>
</evidence>
<comment type="caution">
    <text evidence="3">The sequence shown here is derived from an EMBL/GenBank/DDBJ whole genome shotgun (WGS) entry which is preliminary data.</text>
</comment>
<evidence type="ECO:0000256" key="2">
    <source>
        <dbReference type="SAM" id="SignalP"/>
    </source>
</evidence>
<dbReference type="Pfam" id="PF11854">
    <property type="entry name" value="MtrB_PioB"/>
    <property type="match status" value="1"/>
</dbReference>
<proteinExistence type="predicted"/>
<evidence type="ECO:0000313" key="4">
    <source>
        <dbReference type="Proteomes" id="UP000519004"/>
    </source>
</evidence>